<dbReference type="AlphaFoldDB" id="A0A2Z5G6L4"/>
<sequence>MEVSREGRMEEHSFEEALERKREFLFARLREVGRVMIAYSGGTDSAYLSYAAHQILGTEMLAVLADSPSLSRSHLRDAVAFAESQGMPLKVVDTFEMENADYVKNDSTRCFHCKDELFRVMSEVGTPLNFAAVAYGMNVDDLGDFRPGQKAAAQHRVLAPLAEAGLTKDGIRQLARAEGLRIWDKPASACLSSRIAYGLPVTRETLDSVERGEEALFRLGFRKFRVRHHGELVRIEIARDELGRMLSLAMFEQASADLKKLGYKYVTLDLEGYRSGSMNALLPISEIGFGKPEQPVLRESAK</sequence>
<dbReference type="Proteomes" id="UP000253606">
    <property type="component" value="Chromosome"/>
</dbReference>
<dbReference type="Gene3D" id="3.40.50.620">
    <property type="entry name" value="HUPs"/>
    <property type="match status" value="1"/>
</dbReference>
<reference evidence="2 3" key="1">
    <citation type="journal article" date="2018" name="Front. Microbiol.">
        <title>Hydrolytic Capabilities as a Key to Environmental Success: Chitinolytic and Cellulolytic Acidobacteria From Acidic Sub-arctic Soils and Boreal Peatlands.</title>
        <authorList>
            <person name="Belova S.E."/>
            <person name="Ravin N.V."/>
            <person name="Pankratov T.A."/>
            <person name="Rakitin A.L."/>
            <person name="Ivanova A.A."/>
            <person name="Beletsky A.V."/>
            <person name="Mardanov A.V."/>
            <person name="Sinninghe Damste J.S."/>
            <person name="Dedysh S.N."/>
        </authorList>
    </citation>
    <scope>NUCLEOTIDE SEQUENCE [LARGE SCALE GENOMIC DNA]</scope>
    <source>
        <strain evidence="2 3">SBC82</strain>
    </source>
</reference>
<dbReference type="NCBIfam" id="TIGR00268">
    <property type="entry name" value="ATP-dependent sacrificial sulfur transferase LarE"/>
    <property type="match status" value="1"/>
</dbReference>
<evidence type="ECO:0000313" key="3">
    <source>
        <dbReference type="Proteomes" id="UP000253606"/>
    </source>
</evidence>
<dbReference type="InterPro" id="IPR005232">
    <property type="entry name" value="LarE"/>
</dbReference>
<dbReference type="InterPro" id="IPR052188">
    <property type="entry name" value="Ni-pincer_cofactor_biosynth"/>
</dbReference>
<keyword evidence="3" id="KW-1185">Reference proteome</keyword>
<dbReference type="CDD" id="cd01990">
    <property type="entry name" value="LarE-like"/>
    <property type="match status" value="1"/>
</dbReference>
<dbReference type="InterPro" id="IPR014729">
    <property type="entry name" value="Rossmann-like_a/b/a_fold"/>
</dbReference>
<dbReference type="GO" id="GO:0016783">
    <property type="term" value="F:sulfurtransferase activity"/>
    <property type="evidence" value="ECO:0007669"/>
    <property type="project" value="InterPro"/>
</dbReference>
<dbReference type="PIRSF" id="PIRSF006661">
    <property type="entry name" value="PP-lp_UCP006661"/>
    <property type="match status" value="1"/>
</dbReference>
<dbReference type="KEGG" id="abas:ACPOL_5634"/>
<feature type="active site" description="Nucleophile and sulfur donor" evidence="1">
    <location>
        <position position="190"/>
    </location>
</feature>
<evidence type="ECO:0000313" key="2">
    <source>
        <dbReference type="EMBL" id="AXC14882.1"/>
    </source>
</evidence>
<name>A0A2Z5G6L4_9BACT</name>
<dbReference type="PANTHER" id="PTHR43169:SF2">
    <property type="entry name" value="NAD_GMP SYNTHASE DOMAIN-CONTAINING PROTEIN"/>
    <property type="match status" value="1"/>
</dbReference>
<protein>
    <submittedName>
        <fullName evidence="2">PP-loop domain protein</fullName>
    </submittedName>
</protein>
<evidence type="ECO:0000256" key="1">
    <source>
        <dbReference type="PIRSR" id="PIRSR006661-1"/>
    </source>
</evidence>
<dbReference type="EMBL" id="CP030840">
    <property type="protein sequence ID" value="AXC14882.1"/>
    <property type="molecule type" value="Genomic_DNA"/>
</dbReference>
<dbReference type="PANTHER" id="PTHR43169">
    <property type="entry name" value="EXSB FAMILY PROTEIN"/>
    <property type="match status" value="1"/>
</dbReference>
<gene>
    <name evidence="2" type="ORF">ACPOL_5634</name>
</gene>
<organism evidence="2 3">
    <name type="scientific">Acidisarcina polymorpha</name>
    <dbReference type="NCBI Taxonomy" id="2211140"/>
    <lineage>
        <taxon>Bacteria</taxon>
        <taxon>Pseudomonadati</taxon>
        <taxon>Acidobacteriota</taxon>
        <taxon>Terriglobia</taxon>
        <taxon>Terriglobales</taxon>
        <taxon>Acidobacteriaceae</taxon>
        <taxon>Acidisarcina</taxon>
    </lineage>
</organism>
<dbReference type="SUPFAM" id="SSF52402">
    <property type="entry name" value="Adenine nucleotide alpha hydrolases-like"/>
    <property type="match status" value="1"/>
</dbReference>
<accession>A0A2Z5G6L4</accession>
<proteinExistence type="predicted"/>